<sequence length="90" mass="9945">MTINPNSPSATEYSLAKYPLADIPISDRIRLVEDIWDSIAMDIAADSASLRLTDAQRAELDRRLEAYASDGIKGRSASEAIKDIKSRLHL</sequence>
<evidence type="ECO:0000313" key="1">
    <source>
        <dbReference type="EMBL" id="VFJ48020.1"/>
    </source>
</evidence>
<dbReference type="EMBL" id="CAADEX010000019">
    <property type="protein sequence ID" value="VFJ48020.1"/>
    <property type="molecule type" value="Genomic_DNA"/>
</dbReference>
<name>A0A450S7Y2_9GAMM</name>
<dbReference type="AlphaFoldDB" id="A0A450S7Y2"/>
<dbReference type="InterPro" id="IPR013406">
    <property type="entry name" value="CHP02574_addiction_mod"/>
</dbReference>
<dbReference type="Pfam" id="PF09720">
    <property type="entry name" value="Unstab_antitox"/>
    <property type="match status" value="1"/>
</dbReference>
<reference evidence="1" key="1">
    <citation type="submission" date="2019-02" db="EMBL/GenBank/DDBJ databases">
        <authorList>
            <person name="Gruber-Vodicka R. H."/>
            <person name="Seah K. B. B."/>
        </authorList>
    </citation>
    <scope>NUCLEOTIDE SEQUENCE</scope>
    <source>
        <strain evidence="1">BECK_DK47</strain>
    </source>
</reference>
<accession>A0A450S7Y2</accession>
<protein>
    <submittedName>
        <fullName evidence="1">Putative addiction module component, TIGR02574 family</fullName>
    </submittedName>
</protein>
<proteinExistence type="predicted"/>
<dbReference type="NCBIfam" id="TIGR02574">
    <property type="entry name" value="stabl_TIGR02574"/>
    <property type="match status" value="1"/>
</dbReference>
<gene>
    <name evidence="1" type="ORF">BECKDK2373B_GA0170837_101940</name>
</gene>
<organism evidence="1">
    <name type="scientific">Candidatus Kentrum sp. DK</name>
    <dbReference type="NCBI Taxonomy" id="2126562"/>
    <lineage>
        <taxon>Bacteria</taxon>
        <taxon>Pseudomonadati</taxon>
        <taxon>Pseudomonadota</taxon>
        <taxon>Gammaproteobacteria</taxon>
        <taxon>Candidatus Kentrum</taxon>
    </lineage>
</organism>